<keyword evidence="2 4" id="KW-0378">Hydrolase</keyword>
<feature type="region of interest" description="Disordered" evidence="5">
    <location>
        <begin position="1031"/>
        <end position="1054"/>
    </location>
</feature>
<feature type="region of interest" description="Disordered" evidence="5">
    <location>
        <begin position="196"/>
        <end position="266"/>
    </location>
</feature>
<proteinExistence type="inferred from homology"/>
<dbReference type="PROSITE" id="PS51892">
    <property type="entry name" value="SUBTILASE"/>
    <property type="match status" value="1"/>
</dbReference>
<feature type="domain" description="Peptidase S8/S53" evidence="6">
    <location>
        <begin position="520"/>
        <end position="853"/>
    </location>
</feature>
<dbReference type="Gene3D" id="3.40.50.200">
    <property type="entry name" value="Peptidase S8/S53 domain"/>
    <property type="match status" value="1"/>
</dbReference>
<feature type="compositionally biased region" description="Polar residues" evidence="5">
    <location>
        <begin position="10"/>
        <end position="30"/>
    </location>
</feature>
<accession>A0A9P5K5N2</accession>
<protein>
    <submittedName>
        <fullName evidence="7">Subtilisin-like protease 3</fullName>
    </submittedName>
</protein>
<dbReference type="SUPFAM" id="SSF52743">
    <property type="entry name" value="Subtilisin-like"/>
    <property type="match status" value="1"/>
</dbReference>
<keyword evidence="8" id="KW-1185">Reference proteome</keyword>
<comment type="caution">
    <text evidence="7">The sequence shown here is derived from an EMBL/GenBank/DDBJ whole genome shotgun (WGS) entry which is preliminary data.</text>
</comment>
<evidence type="ECO:0000313" key="7">
    <source>
        <dbReference type="EMBL" id="KAF4859889.1"/>
    </source>
</evidence>
<dbReference type="Proteomes" id="UP000711996">
    <property type="component" value="Unassembled WGS sequence"/>
</dbReference>
<evidence type="ECO:0000259" key="6">
    <source>
        <dbReference type="Pfam" id="PF00082"/>
    </source>
</evidence>
<gene>
    <name evidence="7" type="primary">SP3</name>
    <name evidence="7" type="ORF">CGCSCA2_v006012</name>
</gene>
<keyword evidence="1 4" id="KW-0645">Protease</keyword>
<feature type="active site" description="Charge relay system" evidence="4">
    <location>
        <position position="583"/>
    </location>
</feature>
<dbReference type="AlphaFoldDB" id="A0A9P5K5N2"/>
<dbReference type="OrthoDB" id="1896086at2759"/>
<dbReference type="PRINTS" id="PR00723">
    <property type="entry name" value="SUBTILISIN"/>
</dbReference>
<organism evidence="7 8">
    <name type="scientific">Colletotrichum siamense</name>
    <name type="common">Anthracnose fungus</name>
    <dbReference type="NCBI Taxonomy" id="690259"/>
    <lineage>
        <taxon>Eukaryota</taxon>
        <taxon>Fungi</taxon>
        <taxon>Dikarya</taxon>
        <taxon>Ascomycota</taxon>
        <taxon>Pezizomycotina</taxon>
        <taxon>Sordariomycetes</taxon>
        <taxon>Hypocreomycetidae</taxon>
        <taxon>Glomerellales</taxon>
        <taxon>Glomerellaceae</taxon>
        <taxon>Colletotrichum</taxon>
        <taxon>Colletotrichum gloeosporioides species complex</taxon>
    </lineage>
</organism>
<name>A0A9P5K5N2_COLSI</name>
<dbReference type="Pfam" id="PF00082">
    <property type="entry name" value="Peptidase_S8"/>
    <property type="match status" value="1"/>
</dbReference>
<reference evidence="7" key="1">
    <citation type="submission" date="2019-06" db="EMBL/GenBank/DDBJ databases">
        <authorList>
            <person name="Gan P."/>
            <person name="Shirasu K."/>
        </authorList>
    </citation>
    <scope>NUCLEOTIDE SEQUENCE [LARGE SCALE GENOMIC DNA]</scope>
    <source>
        <strain evidence="7">CAD2</strain>
    </source>
</reference>
<feature type="compositionally biased region" description="Low complexity" evidence="5">
    <location>
        <begin position="196"/>
        <end position="235"/>
    </location>
</feature>
<evidence type="ECO:0000256" key="1">
    <source>
        <dbReference type="ARBA" id="ARBA00022670"/>
    </source>
</evidence>
<feature type="compositionally biased region" description="Polar residues" evidence="5">
    <location>
        <begin position="47"/>
        <end position="122"/>
    </location>
</feature>
<feature type="region of interest" description="Disordered" evidence="5">
    <location>
        <begin position="1"/>
        <end position="123"/>
    </location>
</feature>
<evidence type="ECO:0000313" key="8">
    <source>
        <dbReference type="Proteomes" id="UP000711996"/>
    </source>
</evidence>
<evidence type="ECO:0000256" key="5">
    <source>
        <dbReference type="SAM" id="MobiDB-lite"/>
    </source>
</evidence>
<feature type="region of interest" description="Disordered" evidence="5">
    <location>
        <begin position="905"/>
        <end position="933"/>
    </location>
</feature>
<dbReference type="InterPro" id="IPR036852">
    <property type="entry name" value="Peptidase_S8/S53_dom_sf"/>
</dbReference>
<evidence type="ECO:0000256" key="4">
    <source>
        <dbReference type="PROSITE-ProRule" id="PRU01240"/>
    </source>
</evidence>
<feature type="active site" description="Charge relay system" evidence="4">
    <location>
        <position position="807"/>
    </location>
</feature>
<feature type="compositionally biased region" description="Polar residues" evidence="5">
    <location>
        <begin position="908"/>
        <end position="933"/>
    </location>
</feature>
<sequence length="1178" mass="126624">MPNPDDSGEPYQTSTTVGLPSQDSPFTTDVGSPPHSPAGPSDAAGSTLISSETQPSTMRTIYSSPPTEWTMPSATVSSEASYTTQTELGSGTLPSPGTTYESTAETAGSPPNSLASTETPDVTSKAGPVVVIGTETLTLPEIISSTTFTTIDHTFTIAPPDEGGFTQYPTIVVIGSETATLPPVSEATTMVTLDSTFTLLPPTSPSDTSVSRSSDGTTTPTSPNTSHTTHAPTAPQSTASMPPETTGPAINPSFSIQPSLLPTKPGANSAESVIAIIGTETLHLPRVTLDSTITTKGRTITLVSGGPPTITIVEPSEEPSPTGTSSTADFATFTTWPPQALITTVEISVKKPEPSEDEESSVIPCDLWFFSICIRFDDINILGWKVILPPGIYPPNLKLDQIIKLPQSIVIHGELPPWPKFTLDTKDLGVNFWRVLMDSDQADEVRHIANVASVYRECTSECSDPTMQDSKISWRYQSQYLDEQIYATNHMKQMAYISANKGSDNKRYNEHYYFDISAGEDIPVYIVDTGAQMDHIEFTLRDNIASKTEFIFVGEDIDGQQNRDDSNIQQNGECASPVHCKAHGTAMLSIIAGANIGIAKKVKPIMVRVPRRQKKGGGASPEQWLSALSAVDDAIPDKSGTTRAILCMAQGHQSEDFRRDWVKKNKEKVQDAEKEAFEQWARFRLRMHRILTSLIAKGVFIVTGSGNAFVLNTLPAEFAPEHQKDYSLSIPELLVVGAADISDGSRWWKSGLGTAGVPHIYAPGEKLIVAEGNKAAWPGRAEDNDKPTQRRQTGDKKSFYKFSQGTSDATAYTAGLAAYFLKLHQLGRLGPDAKGNPPDMSPAGLKRYIINNGWVRQNEDNNGVLGIWNGATIESLEREGFCPYIAGTTNIFRLRRQEDAALTGQCVPGTSPTASAGSTRNPSATATPTGSGTVAPTAIPTTFVCTEETADKCAPGVVCSKPKVNGCVDGKCVCVLPDLPAPTSFVCTERTVDKCSPGVVCSAPQTNGCVDGKCVCVLPDLPSKTTAVQTTLSTVTSKPPDPVPTPPEKPKTPVVIGERKCHDASIYTGKTDIWKSSVYDASLRACTECETPMKADSETRRRDDSWGGVRYDMSISWRSGCVSATESINCANPTKNLTMLHNTACEELFQDNWEKCTGNQGRGGYIDVGCLRYDFTPK</sequence>
<feature type="region of interest" description="Disordered" evidence="5">
    <location>
        <begin position="777"/>
        <end position="799"/>
    </location>
</feature>
<dbReference type="GO" id="GO:0006508">
    <property type="term" value="P:proteolysis"/>
    <property type="evidence" value="ECO:0007669"/>
    <property type="project" value="UniProtKB-KW"/>
</dbReference>
<dbReference type="InterPro" id="IPR000209">
    <property type="entry name" value="Peptidase_S8/S53_dom"/>
</dbReference>
<feature type="active site" description="Charge relay system" evidence="4">
    <location>
        <position position="528"/>
    </location>
</feature>
<evidence type="ECO:0000256" key="2">
    <source>
        <dbReference type="ARBA" id="ARBA00022801"/>
    </source>
</evidence>
<dbReference type="InterPro" id="IPR015500">
    <property type="entry name" value="Peptidase_S8_subtilisin-rel"/>
</dbReference>
<comment type="similarity">
    <text evidence="4">Belongs to the peptidase S8 family.</text>
</comment>
<keyword evidence="3 4" id="KW-0720">Serine protease</keyword>
<feature type="compositionally biased region" description="Basic and acidic residues" evidence="5">
    <location>
        <begin position="780"/>
        <end position="798"/>
    </location>
</feature>
<dbReference type="GO" id="GO:0004252">
    <property type="term" value="F:serine-type endopeptidase activity"/>
    <property type="evidence" value="ECO:0007669"/>
    <property type="project" value="UniProtKB-UniRule"/>
</dbReference>
<dbReference type="EMBL" id="QPMT01000015">
    <property type="protein sequence ID" value="KAF4859889.1"/>
    <property type="molecule type" value="Genomic_DNA"/>
</dbReference>
<evidence type="ECO:0000256" key="3">
    <source>
        <dbReference type="ARBA" id="ARBA00022825"/>
    </source>
</evidence>